<gene>
    <name evidence="1" type="ORF">LAQU0_S01e10814g</name>
</gene>
<dbReference type="AlphaFoldDB" id="A0A0P1KPS2"/>
<reference evidence="2" key="1">
    <citation type="submission" date="2015-10" db="EMBL/GenBank/DDBJ databases">
        <authorList>
            <person name="Devillers H."/>
        </authorList>
    </citation>
    <scope>NUCLEOTIDE SEQUENCE [LARGE SCALE GENOMIC DNA]</scope>
</reference>
<accession>A0A0P1KPS2</accession>
<evidence type="ECO:0000313" key="2">
    <source>
        <dbReference type="Proteomes" id="UP000236544"/>
    </source>
</evidence>
<protein>
    <submittedName>
        <fullName evidence="1">LAQU0S01e10814g1_1</fullName>
    </submittedName>
</protein>
<proteinExistence type="predicted"/>
<sequence length="218" mass="25022">MLQSIEVAFLDLCGIRSERSNHSLQKKLLGSKRCQNQHCDSTYIMITPRTGLSESFCLDTMTLVSSKFLLSQARRSSEHNDSLSCIKLWTIHSVLQKRLRPYARGEFTLSTRALTHPILRAQFSVILRRRSLYCSTGEDPRRVRWVAKILYVQAHTWQLAKEVFFPLSLRIAIFLRRVGAISENSKLQVEHFRDGEGIQRQILPEANRSANLGLPVLV</sequence>
<dbReference type="Proteomes" id="UP000236544">
    <property type="component" value="Unassembled WGS sequence"/>
</dbReference>
<organism evidence="1 2">
    <name type="scientific">Lachancea quebecensis</name>
    <dbReference type="NCBI Taxonomy" id="1654605"/>
    <lineage>
        <taxon>Eukaryota</taxon>
        <taxon>Fungi</taxon>
        <taxon>Dikarya</taxon>
        <taxon>Ascomycota</taxon>
        <taxon>Saccharomycotina</taxon>
        <taxon>Saccharomycetes</taxon>
        <taxon>Saccharomycetales</taxon>
        <taxon>Saccharomycetaceae</taxon>
        <taxon>Lachancea</taxon>
    </lineage>
</organism>
<evidence type="ECO:0000313" key="1">
    <source>
        <dbReference type="EMBL" id="CUS20622.1"/>
    </source>
</evidence>
<dbReference type="EMBL" id="LN890560">
    <property type="protein sequence ID" value="CUS20622.1"/>
    <property type="molecule type" value="Genomic_DNA"/>
</dbReference>
<name>A0A0P1KPS2_9SACH</name>
<keyword evidence="2" id="KW-1185">Reference proteome</keyword>